<protein>
    <recommendedName>
        <fullName evidence="4">Transporter</fullName>
    </recommendedName>
</protein>
<accession>A0A839GL52</accession>
<name>A0A839GL52_9BACT</name>
<dbReference type="Proteomes" id="UP000563094">
    <property type="component" value="Unassembled WGS sequence"/>
</dbReference>
<keyword evidence="3" id="KW-1185">Reference proteome</keyword>
<organism evidence="2 3">
    <name type="scientific">Rufibacter quisquiliarum</name>
    <dbReference type="NCBI Taxonomy" id="1549639"/>
    <lineage>
        <taxon>Bacteria</taxon>
        <taxon>Pseudomonadati</taxon>
        <taxon>Bacteroidota</taxon>
        <taxon>Cytophagia</taxon>
        <taxon>Cytophagales</taxon>
        <taxon>Hymenobacteraceae</taxon>
        <taxon>Rufibacter</taxon>
    </lineage>
</organism>
<feature type="signal peptide" evidence="1">
    <location>
        <begin position="1"/>
        <end position="20"/>
    </location>
</feature>
<evidence type="ECO:0000256" key="1">
    <source>
        <dbReference type="SAM" id="SignalP"/>
    </source>
</evidence>
<dbReference type="EMBL" id="JACJIQ010000001">
    <property type="protein sequence ID" value="MBA9075677.1"/>
    <property type="molecule type" value="Genomic_DNA"/>
</dbReference>
<feature type="chain" id="PRO_5032958366" description="Transporter" evidence="1">
    <location>
        <begin position="21"/>
        <end position="307"/>
    </location>
</feature>
<sequence length="307" mass="34000">MKKILLIAMALITLGFNSSACDGGCTMGGSYLGILPQFHKNFAGVRYTTRSYTIHTTHTHLHDGMPMTHADVMDEVYTTAEAWGRFVPFRNVQVFAFVPYAFNEQRTSRGNTRYSGLGDITLLANYALVNTGDSTNRSFKQTLQLGGGVKLPTGAHSLHNGEEGVATSLQPGTGGTDFIMNGIYTVRYSKWGLNNDFTYRINSKNSDGYKFGNRLSASTNLFYWYNLENLLTLLPSTGLYYEHAQADEFNSDHDAKAGDAYYANLGLNVYVKKIAFGGTLQLPLTRHAGEHATQNNQRAMVNLSYLF</sequence>
<proteinExistence type="predicted"/>
<gene>
    <name evidence="2" type="ORF">FHS90_000374</name>
</gene>
<dbReference type="AlphaFoldDB" id="A0A839GL52"/>
<comment type="caution">
    <text evidence="2">The sequence shown here is derived from an EMBL/GenBank/DDBJ whole genome shotgun (WGS) entry which is preliminary data.</text>
</comment>
<dbReference type="RefSeq" id="WP_182511335.1">
    <property type="nucleotide sequence ID" value="NZ_JACJIQ010000001.1"/>
</dbReference>
<reference evidence="2 3" key="1">
    <citation type="submission" date="2020-08" db="EMBL/GenBank/DDBJ databases">
        <title>Genomic Encyclopedia of Type Strains, Phase IV (KMG-IV): sequencing the most valuable type-strain genomes for metagenomic binning, comparative biology and taxonomic classification.</title>
        <authorList>
            <person name="Goeker M."/>
        </authorList>
    </citation>
    <scope>NUCLEOTIDE SEQUENCE [LARGE SCALE GENOMIC DNA]</scope>
    <source>
        <strain evidence="2 3">DSM 29854</strain>
    </source>
</reference>
<evidence type="ECO:0000313" key="3">
    <source>
        <dbReference type="Proteomes" id="UP000563094"/>
    </source>
</evidence>
<keyword evidence="1" id="KW-0732">Signal</keyword>
<evidence type="ECO:0000313" key="2">
    <source>
        <dbReference type="EMBL" id="MBA9075677.1"/>
    </source>
</evidence>
<evidence type="ECO:0008006" key="4">
    <source>
        <dbReference type="Google" id="ProtNLM"/>
    </source>
</evidence>